<feature type="domain" description="HTH luxR-type" evidence="4">
    <location>
        <begin position="792"/>
        <end position="856"/>
    </location>
</feature>
<gene>
    <name evidence="5" type="ORF">ISU07_12370</name>
</gene>
<evidence type="ECO:0000313" key="5">
    <source>
        <dbReference type="EMBL" id="MBF4763923.1"/>
    </source>
</evidence>
<dbReference type="GO" id="GO:0006355">
    <property type="term" value="P:regulation of DNA-templated transcription"/>
    <property type="evidence" value="ECO:0007669"/>
    <property type="project" value="InterPro"/>
</dbReference>
<dbReference type="InterPro" id="IPR027417">
    <property type="entry name" value="P-loop_NTPase"/>
</dbReference>
<dbReference type="CDD" id="cd06170">
    <property type="entry name" value="LuxR_C_like"/>
    <property type="match status" value="1"/>
</dbReference>
<feature type="region of interest" description="Disordered" evidence="3">
    <location>
        <begin position="778"/>
        <end position="799"/>
    </location>
</feature>
<dbReference type="InterPro" id="IPR041664">
    <property type="entry name" value="AAA_16"/>
</dbReference>
<dbReference type="InterPro" id="IPR000792">
    <property type="entry name" value="Tscrpt_reg_LuxR_C"/>
</dbReference>
<dbReference type="GO" id="GO:0005737">
    <property type="term" value="C:cytoplasm"/>
    <property type="evidence" value="ECO:0007669"/>
    <property type="project" value="TreeGrafter"/>
</dbReference>
<comment type="caution">
    <text evidence="5">The sequence shown here is derived from an EMBL/GenBank/DDBJ whole genome shotgun (WGS) entry which is preliminary data.</text>
</comment>
<keyword evidence="6" id="KW-1185">Reference proteome</keyword>
<dbReference type="RefSeq" id="WP_194707095.1">
    <property type="nucleotide sequence ID" value="NZ_JADKPN010000006.1"/>
</dbReference>
<keyword evidence="1" id="KW-0547">Nucleotide-binding</keyword>
<name>A0A930VCG9_9ACTN</name>
<evidence type="ECO:0000313" key="6">
    <source>
        <dbReference type="Proteomes" id="UP000640489"/>
    </source>
</evidence>
<evidence type="ECO:0000256" key="3">
    <source>
        <dbReference type="SAM" id="MobiDB-lite"/>
    </source>
</evidence>
<accession>A0A930VCG9</accession>
<dbReference type="GO" id="GO:0005524">
    <property type="term" value="F:ATP binding"/>
    <property type="evidence" value="ECO:0007669"/>
    <property type="project" value="UniProtKB-KW"/>
</dbReference>
<reference evidence="5" key="1">
    <citation type="submission" date="2020-11" db="EMBL/GenBank/DDBJ databases">
        <title>Nocardioides sp. nov., isolated from Soil of Cynanchum wilfordii Hemsley rhizosphere.</title>
        <authorList>
            <person name="Lee J.-S."/>
            <person name="Suh M.K."/>
            <person name="Kim J.-S."/>
        </authorList>
    </citation>
    <scope>NUCLEOTIDE SEQUENCE</scope>
    <source>
        <strain evidence="5">KCTC 19275</strain>
    </source>
</reference>
<keyword evidence="2" id="KW-0067">ATP-binding</keyword>
<dbReference type="Gene3D" id="1.25.40.10">
    <property type="entry name" value="Tetratricopeptide repeat domain"/>
    <property type="match status" value="1"/>
</dbReference>
<dbReference type="Gene3D" id="1.10.10.10">
    <property type="entry name" value="Winged helix-like DNA-binding domain superfamily/Winged helix DNA-binding domain"/>
    <property type="match status" value="1"/>
</dbReference>
<evidence type="ECO:0000256" key="2">
    <source>
        <dbReference type="ARBA" id="ARBA00022840"/>
    </source>
</evidence>
<dbReference type="GO" id="GO:0004016">
    <property type="term" value="F:adenylate cyclase activity"/>
    <property type="evidence" value="ECO:0007669"/>
    <property type="project" value="TreeGrafter"/>
</dbReference>
<dbReference type="Proteomes" id="UP000640489">
    <property type="component" value="Unassembled WGS sequence"/>
</dbReference>
<dbReference type="SUPFAM" id="SSF52540">
    <property type="entry name" value="P-loop containing nucleoside triphosphate hydrolases"/>
    <property type="match status" value="1"/>
</dbReference>
<dbReference type="SUPFAM" id="SSF46894">
    <property type="entry name" value="C-terminal effector domain of the bipartite response regulators"/>
    <property type="match status" value="1"/>
</dbReference>
<dbReference type="SUPFAM" id="SSF48452">
    <property type="entry name" value="TPR-like"/>
    <property type="match status" value="1"/>
</dbReference>
<dbReference type="InterPro" id="IPR011990">
    <property type="entry name" value="TPR-like_helical_dom_sf"/>
</dbReference>
<evidence type="ECO:0000259" key="4">
    <source>
        <dbReference type="PROSITE" id="PS50043"/>
    </source>
</evidence>
<dbReference type="Gene3D" id="3.40.50.300">
    <property type="entry name" value="P-loop containing nucleotide triphosphate hydrolases"/>
    <property type="match status" value="1"/>
</dbReference>
<dbReference type="Pfam" id="PF13191">
    <property type="entry name" value="AAA_16"/>
    <property type="match status" value="1"/>
</dbReference>
<dbReference type="InterPro" id="IPR036388">
    <property type="entry name" value="WH-like_DNA-bd_sf"/>
</dbReference>
<dbReference type="PRINTS" id="PR00038">
    <property type="entry name" value="HTHLUXR"/>
</dbReference>
<evidence type="ECO:0000256" key="1">
    <source>
        <dbReference type="ARBA" id="ARBA00022741"/>
    </source>
</evidence>
<dbReference type="EMBL" id="JADKPN010000006">
    <property type="protein sequence ID" value="MBF4763923.1"/>
    <property type="molecule type" value="Genomic_DNA"/>
</dbReference>
<dbReference type="PANTHER" id="PTHR16305">
    <property type="entry name" value="TESTICULAR SOLUBLE ADENYLYL CYCLASE"/>
    <property type="match status" value="1"/>
</dbReference>
<dbReference type="PANTHER" id="PTHR16305:SF35">
    <property type="entry name" value="TRANSCRIPTIONAL ACTIVATOR DOMAIN"/>
    <property type="match status" value="1"/>
</dbReference>
<dbReference type="GO" id="GO:0003677">
    <property type="term" value="F:DNA binding"/>
    <property type="evidence" value="ECO:0007669"/>
    <property type="project" value="InterPro"/>
</dbReference>
<proteinExistence type="predicted"/>
<sequence>MRLLEREHQLTALHDYADDARRGDGRLVLVSGEAGIGKSSVVDAFVETLPHDVRVAWTACDGAFTPSALGPLQDVAEQWGGAVRVACSEGVPRDARFAALLCDLRDHDGLSVLVLEDLHFADEATLDLLGHLARRLRGVGALVVATYRDDGLAENRSLRETLGEASSQRSTRRIALPALTSAAVVSMSEGSGLPAEEVHALTGGNPFFVSEILCSPGEALPASARDAVLARAARLTPAGRAVLDAAALVGERVEPALLAAVTGAGVDALDEPVAAGLLTAEDGQIRFRHEIARRAVEQEVGPHRAAEVHRRVLAELRRAGVTDDARLAHHAEGALDAEATLLHARRAGDRSASLASRREAVSQYERALRAVPADQPLVRADLLDQLGRQLAVLDQWAPAAVVMEESVALWRAGGVLLREGDALRRLSVAYYRLCRGPEEREAAAQALAVLEPLGPSHELGWALARLAAEFMDSDPERALDLATRAREMAAALHLPDVASDALNTLACVEYDRSDRWLEWMEEALTVALEHGMHEQAGRAYANLQAMFLDAMRLTEAEQVYRDGMAYCEEHDNRTSGLCLAGGQAGLLAVSGRWAEVEQISEGPLSGDRSSPINRVTFLVPLGLSRARRGAADAWRPLDEAAASTDASGLPSYAAVCRAARAEARWLAGEHEEAVRELELAAGFAADCPSERPNVALVRWRLTGELGPEAGDLPAPYAAELAGDVRKAAELWDEASRPYDAAMALLGSCEEDDLREALERLDALGAVPSAAMARRRLREAGARDVPVGPRPATRQHPQGLTAREQEVLELLAIGLSDQDIADRLVLSTRTVHHHVSSVLGKLGVANRREAAATYAGK</sequence>
<organism evidence="5 6">
    <name type="scientific">Nocardioides islandensis</name>
    <dbReference type="NCBI Taxonomy" id="433663"/>
    <lineage>
        <taxon>Bacteria</taxon>
        <taxon>Bacillati</taxon>
        <taxon>Actinomycetota</taxon>
        <taxon>Actinomycetes</taxon>
        <taxon>Propionibacteriales</taxon>
        <taxon>Nocardioidaceae</taxon>
        <taxon>Nocardioides</taxon>
    </lineage>
</organism>
<dbReference type="AlphaFoldDB" id="A0A930VCG9"/>
<dbReference type="SMART" id="SM00421">
    <property type="entry name" value="HTH_LUXR"/>
    <property type="match status" value="1"/>
</dbReference>
<dbReference type="InterPro" id="IPR016032">
    <property type="entry name" value="Sig_transdc_resp-reg_C-effctor"/>
</dbReference>
<protein>
    <submittedName>
        <fullName evidence="5">AAA family ATPase</fullName>
    </submittedName>
</protein>
<dbReference type="Pfam" id="PF00196">
    <property type="entry name" value="GerE"/>
    <property type="match status" value="1"/>
</dbReference>
<dbReference type="PROSITE" id="PS50043">
    <property type="entry name" value="HTH_LUXR_2"/>
    <property type="match status" value="1"/>
</dbReference>